<dbReference type="Proteomes" id="UP000593562">
    <property type="component" value="Unassembled WGS sequence"/>
</dbReference>
<organism evidence="5 6">
    <name type="scientific">Tripterygium wilfordii</name>
    <name type="common">Thunder God vine</name>
    <dbReference type="NCBI Taxonomy" id="458696"/>
    <lineage>
        <taxon>Eukaryota</taxon>
        <taxon>Viridiplantae</taxon>
        <taxon>Streptophyta</taxon>
        <taxon>Embryophyta</taxon>
        <taxon>Tracheophyta</taxon>
        <taxon>Spermatophyta</taxon>
        <taxon>Magnoliopsida</taxon>
        <taxon>eudicotyledons</taxon>
        <taxon>Gunneridae</taxon>
        <taxon>Pentapetalae</taxon>
        <taxon>rosids</taxon>
        <taxon>fabids</taxon>
        <taxon>Celastrales</taxon>
        <taxon>Celastraceae</taxon>
        <taxon>Tripterygium</taxon>
    </lineage>
</organism>
<feature type="domain" description="Mediator complex subunit 15 KIX" evidence="4">
    <location>
        <begin position="20"/>
        <end position="92"/>
    </location>
</feature>
<dbReference type="GO" id="GO:0031490">
    <property type="term" value="F:chromatin DNA binding"/>
    <property type="evidence" value="ECO:0007669"/>
    <property type="project" value="InterPro"/>
</dbReference>
<dbReference type="GO" id="GO:0003713">
    <property type="term" value="F:transcription coactivator activity"/>
    <property type="evidence" value="ECO:0007669"/>
    <property type="project" value="InterPro"/>
</dbReference>
<dbReference type="GO" id="GO:0005634">
    <property type="term" value="C:nucleus"/>
    <property type="evidence" value="ECO:0007669"/>
    <property type="project" value="UniProtKB-SubCell"/>
</dbReference>
<dbReference type="InParanoid" id="A0A7J7CUA6"/>
<dbReference type="AlphaFoldDB" id="A0A7J7CUA6"/>
<dbReference type="PANTHER" id="PTHR33137">
    <property type="entry name" value="MEDIATOR OF RNA POLYMERASE II TRANSCRIPTION SUBUNIT 15A-RELATED"/>
    <property type="match status" value="1"/>
</dbReference>
<dbReference type="InterPro" id="IPR036529">
    <property type="entry name" value="KIX_dom_sf"/>
</dbReference>
<dbReference type="EMBL" id="JAAARO010000013">
    <property type="protein sequence ID" value="KAF5737614.1"/>
    <property type="molecule type" value="Genomic_DNA"/>
</dbReference>
<keyword evidence="2" id="KW-0539">Nucleus</keyword>
<feature type="region of interest" description="Disordered" evidence="3">
    <location>
        <begin position="688"/>
        <end position="711"/>
    </location>
</feature>
<comment type="caution">
    <text evidence="5">The sequence shown here is derived from an EMBL/GenBank/DDBJ whole genome shotgun (WGS) entry which is preliminary data.</text>
</comment>
<sequence length="1049" mass="116697">MMGDSSGGGTVKIEPNTESDDRRAGITIDMRKGAVNKLYGTLKKKVPVYNTETLNHIARVAVECEEKLFQKAAKKENYIMGLRRKIEGLERLNYADVQESSSTAGLNQNSEPHGAEISSSLQNAFQLSHDFFGKLDGQEDTQLNVSVTRMETPRTQPSQQVTYQQCQQQELQHQLLKHNTQQQTSCPAPGHLNINNVHFHQQQQHFVSQPSPIHYSEQMILPKPLHGQASGPQSNAIVFQQNQQSDQQNNLSLQQRSVLQKNGEYFFEQPLNPQSNFSGVQNMRNMIGPHSNALNLQSRQHSSQILQHTEFTSSQPKFQQPMQGVKLEQVLGSQMQNVSSHVCMQQRPRTSAVLHQPQNLFDQQKLFQSQRVFAEVSTASEPVKDADYNEQAYQKIQSFKKQHQLQLEHLHEKFKCASQKEMRVDVSEKYKKHMLHIEKVLRFLSMSQIDIIRWPRRAVDRFFQEIKLYLARVVKNSASNEHHVQVTQPAGGQTLISQPQQNRELKIQFNTANSALRSTVIGSPSLSATQLENQNLHSNMFSSVPYDSQVEMEQRNEPSMLQHELDQNTSGASAESNISRNSRVNAFDSAAKNPAVQPQHPQGHLQPQWFQQKKQQVLMQNNRLGFGTGMVNPLACKPSNSPGQTLFLRTPTQLHASSPPMFQHSCPPSDQKILSPLSKARLPLQSATSPLAIPSPSSPLNPSSTSVAHAKNPSGVYPLSVSEYNGHAQTSASLAQDVIQNQVDNHSLSIGLSDISASPLPTDITGPDGERQSLDTKQPIERLIKAVESISPETLCAAVQDIASVVDVVDMIATTACGSDTAGTIVDDSVYETNFCTQVEDSSSNRECSFSNKIKRKISATALDPISDPVHLDSTAVLKAKRRRIEPRYALLDEIRSINQRLVETVIDLDSTKAGGGTIVRCSYNPVSFSGYVKPQVSSQWSMLPLLLFIPASYPNSSPVIFDGKSSVAESTDGKEAVDDSECNDDLSTKAKERFSMSLRKLSVPMSLEEMAKTWDKCARAVLSEYVRPFGGKCFSSIYGSWEDCVTAI</sequence>
<dbReference type="PANTHER" id="PTHR33137:SF44">
    <property type="entry name" value="MEDIATOR COMPLEX SUBUNIT 15 KIX DOMAIN-CONTAINING PROTEIN"/>
    <property type="match status" value="1"/>
</dbReference>
<evidence type="ECO:0000313" key="5">
    <source>
        <dbReference type="EMBL" id="KAF5737614.1"/>
    </source>
</evidence>
<dbReference type="OrthoDB" id="1896842at2759"/>
<feature type="compositionally biased region" description="Low complexity" evidence="3">
    <location>
        <begin position="688"/>
        <end position="706"/>
    </location>
</feature>
<feature type="region of interest" description="Disordered" evidence="3">
    <location>
        <begin position="550"/>
        <end position="578"/>
    </location>
</feature>
<evidence type="ECO:0000259" key="4">
    <source>
        <dbReference type="Pfam" id="PF16987"/>
    </source>
</evidence>
<evidence type="ECO:0000256" key="3">
    <source>
        <dbReference type="SAM" id="MobiDB-lite"/>
    </source>
</evidence>
<name>A0A7J7CUA6_TRIWF</name>
<dbReference type="Gene3D" id="1.10.246.20">
    <property type="entry name" value="Coactivator CBP, KIX domain"/>
    <property type="match status" value="1"/>
</dbReference>
<gene>
    <name evidence="5" type="ORF">HS088_TW13G00501</name>
</gene>
<feature type="compositionally biased region" description="Gly residues" evidence="3">
    <location>
        <begin position="1"/>
        <end position="10"/>
    </location>
</feature>
<dbReference type="InterPro" id="IPR036546">
    <property type="entry name" value="MED15_KIX"/>
</dbReference>
<feature type="compositionally biased region" description="Polar residues" evidence="3">
    <location>
        <begin position="567"/>
        <end position="578"/>
    </location>
</feature>
<protein>
    <submittedName>
        <fullName evidence="5">Mediator of RNA polymerase II transcription subunit 15a-like</fullName>
    </submittedName>
</protein>
<reference evidence="5 6" key="1">
    <citation type="journal article" date="2020" name="Nat. Commun.">
        <title>Genome of Tripterygium wilfordii and identification of cytochrome P450 involved in triptolide biosynthesis.</title>
        <authorList>
            <person name="Tu L."/>
            <person name="Su P."/>
            <person name="Zhang Z."/>
            <person name="Gao L."/>
            <person name="Wang J."/>
            <person name="Hu T."/>
            <person name="Zhou J."/>
            <person name="Zhang Y."/>
            <person name="Zhao Y."/>
            <person name="Liu Y."/>
            <person name="Song Y."/>
            <person name="Tong Y."/>
            <person name="Lu Y."/>
            <person name="Yang J."/>
            <person name="Xu C."/>
            <person name="Jia M."/>
            <person name="Peters R.J."/>
            <person name="Huang L."/>
            <person name="Gao W."/>
        </authorList>
    </citation>
    <scope>NUCLEOTIDE SEQUENCE [LARGE SCALE GENOMIC DNA]</scope>
    <source>
        <strain evidence="6">cv. XIE 37</strain>
        <tissue evidence="5">Leaf</tissue>
    </source>
</reference>
<evidence type="ECO:0000256" key="2">
    <source>
        <dbReference type="ARBA" id="ARBA00023242"/>
    </source>
</evidence>
<dbReference type="SUPFAM" id="SSF47040">
    <property type="entry name" value="Kix domain of CBP (creb binding protein)"/>
    <property type="match status" value="1"/>
</dbReference>
<accession>A0A7J7CUA6</accession>
<dbReference type="Pfam" id="PF16987">
    <property type="entry name" value="KIX_2"/>
    <property type="match status" value="1"/>
</dbReference>
<dbReference type="InterPro" id="IPR044661">
    <property type="entry name" value="MED15a/b/c-like"/>
</dbReference>
<proteinExistence type="predicted"/>
<evidence type="ECO:0000313" key="6">
    <source>
        <dbReference type="Proteomes" id="UP000593562"/>
    </source>
</evidence>
<feature type="region of interest" description="Disordered" evidence="3">
    <location>
        <begin position="1"/>
        <end position="24"/>
    </location>
</feature>
<evidence type="ECO:0000256" key="1">
    <source>
        <dbReference type="ARBA" id="ARBA00004123"/>
    </source>
</evidence>
<keyword evidence="6" id="KW-1185">Reference proteome</keyword>
<comment type="subcellular location">
    <subcellularLocation>
        <location evidence="1">Nucleus</location>
    </subcellularLocation>
</comment>